<evidence type="ECO:0000256" key="6">
    <source>
        <dbReference type="ARBA" id="ARBA00022989"/>
    </source>
</evidence>
<gene>
    <name evidence="11" type="ORF">NB640_07360</name>
</gene>
<feature type="transmembrane region" description="Helical" evidence="8">
    <location>
        <begin position="268"/>
        <end position="285"/>
    </location>
</feature>
<dbReference type="Gene3D" id="1.20.1560.10">
    <property type="entry name" value="ABC transporter type 1, transmembrane domain"/>
    <property type="match status" value="1"/>
</dbReference>
<proteinExistence type="predicted"/>
<dbReference type="GO" id="GO:0034040">
    <property type="term" value="F:ATPase-coupled lipid transmembrane transporter activity"/>
    <property type="evidence" value="ECO:0007669"/>
    <property type="project" value="TreeGrafter"/>
</dbReference>
<dbReference type="RefSeq" id="WP_269308095.1">
    <property type="nucleotide sequence ID" value="NZ_CP098242.1"/>
</dbReference>
<dbReference type="InterPro" id="IPR017871">
    <property type="entry name" value="ABC_transporter-like_CS"/>
</dbReference>
<feature type="transmembrane region" description="Helical" evidence="8">
    <location>
        <begin position="182"/>
        <end position="200"/>
    </location>
</feature>
<feature type="transmembrane region" description="Helical" evidence="8">
    <location>
        <begin position="26"/>
        <end position="49"/>
    </location>
</feature>
<protein>
    <submittedName>
        <fullName evidence="11">ABC transporter ATP-binding protein/permease</fullName>
    </submittedName>
</protein>
<dbReference type="Pfam" id="PF00005">
    <property type="entry name" value="ABC_tran"/>
    <property type="match status" value="1"/>
</dbReference>
<dbReference type="Proteomes" id="UP001156215">
    <property type="component" value="Chromosome"/>
</dbReference>
<dbReference type="GO" id="GO:0016887">
    <property type="term" value="F:ATP hydrolysis activity"/>
    <property type="evidence" value="ECO:0007669"/>
    <property type="project" value="InterPro"/>
</dbReference>
<evidence type="ECO:0000259" key="9">
    <source>
        <dbReference type="PROSITE" id="PS50893"/>
    </source>
</evidence>
<keyword evidence="3 8" id="KW-0812">Transmembrane</keyword>
<evidence type="ECO:0000256" key="2">
    <source>
        <dbReference type="ARBA" id="ARBA00022475"/>
    </source>
</evidence>
<dbReference type="EMBL" id="CP098242">
    <property type="protein sequence ID" value="WAW09102.1"/>
    <property type="molecule type" value="Genomic_DNA"/>
</dbReference>
<dbReference type="PROSITE" id="PS00211">
    <property type="entry name" value="ABC_TRANSPORTER_1"/>
    <property type="match status" value="1"/>
</dbReference>
<feature type="domain" description="ABC transporter" evidence="9">
    <location>
        <begin position="358"/>
        <end position="575"/>
    </location>
</feature>
<evidence type="ECO:0000259" key="10">
    <source>
        <dbReference type="PROSITE" id="PS50929"/>
    </source>
</evidence>
<keyword evidence="6 8" id="KW-1133">Transmembrane helix</keyword>
<dbReference type="SUPFAM" id="SSF52540">
    <property type="entry name" value="P-loop containing nucleoside triphosphate hydrolases"/>
    <property type="match status" value="1"/>
</dbReference>
<feature type="transmembrane region" description="Helical" evidence="8">
    <location>
        <begin position="69"/>
        <end position="91"/>
    </location>
</feature>
<evidence type="ECO:0000313" key="11">
    <source>
        <dbReference type="EMBL" id="WAW09102.1"/>
    </source>
</evidence>
<dbReference type="GO" id="GO:0005524">
    <property type="term" value="F:ATP binding"/>
    <property type="evidence" value="ECO:0007669"/>
    <property type="project" value="UniProtKB-KW"/>
</dbReference>
<evidence type="ECO:0000256" key="5">
    <source>
        <dbReference type="ARBA" id="ARBA00022840"/>
    </source>
</evidence>
<feature type="domain" description="ABC transmembrane type-1" evidence="10">
    <location>
        <begin position="26"/>
        <end position="286"/>
    </location>
</feature>
<evidence type="ECO:0000256" key="4">
    <source>
        <dbReference type="ARBA" id="ARBA00022741"/>
    </source>
</evidence>
<dbReference type="KEGG" id="ovb:NB640_07360"/>
<dbReference type="AlphaFoldDB" id="A0A9E9P1Q8"/>
<dbReference type="GO" id="GO:0005886">
    <property type="term" value="C:plasma membrane"/>
    <property type="evidence" value="ECO:0007669"/>
    <property type="project" value="UniProtKB-SubCell"/>
</dbReference>
<dbReference type="PROSITE" id="PS50893">
    <property type="entry name" value="ABC_TRANSPORTER_2"/>
    <property type="match status" value="1"/>
</dbReference>
<keyword evidence="5 11" id="KW-0067">ATP-binding</keyword>
<sequence length="579" mass="63784">MKHKAVDTVSLVWGLLPVKSRRQAKLLVVMMAVATILETIGLGMIIPFLGSLVASNSSEIASGGMLGNLNVFFAQFSLGEITLGLLVLFTFKNIYLAIQTYFQSKFIFTLEAHLSIRLLRLYLEKPYSFFLNHNSAQLIRNIIGEVGSFCHYAVAPLCILISEILIGVGILCVLIAVNPLGAILMVGLLGFIGYLFHARVRRLILKWGEERQYHEGMRQQKLQECFGVLKEIKIAGLQKQFSAAYAKHAHGSCNAGKRNQTLQSVPRLFLEVMAVFVLVLVVLFAGATETASVIPIIGLYAAAAFRLMPSANRIMNGLQAIRYSYPSITLLSELFASGNSSDVQAIRRPLPFRQNICLSNVDFCYADSQKPVLRSVNLQINKGEIICISGPSGAGKSTLIDILCGLLPPSSGTVLVDGIGIDDNEESWQKYISYVPQTIFLVDGTIKENITLGEEEALIDSERLRDVVRICGLEEMVNSHPENLDIDVGERGAKISGGQKQRIGLARAIYRAKEVLVLDEATNALDAHIENEVISNIGQLKDKMTVIWITHGTTPLKYADKLITVKNNTTSMQEIKREK</sequence>
<evidence type="ECO:0000256" key="7">
    <source>
        <dbReference type="ARBA" id="ARBA00023136"/>
    </source>
</evidence>
<dbReference type="CDD" id="cd03228">
    <property type="entry name" value="ABCC_MRP_Like"/>
    <property type="match status" value="1"/>
</dbReference>
<dbReference type="InterPro" id="IPR039421">
    <property type="entry name" value="Type_1_exporter"/>
</dbReference>
<dbReference type="Gene3D" id="3.40.50.300">
    <property type="entry name" value="P-loop containing nucleotide triphosphate hydrolases"/>
    <property type="match status" value="1"/>
</dbReference>
<name>A0A9E9P1Q8_9BURK</name>
<accession>A0A9E9P1Q8</accession>
<evidence type="ECO:0000256" key="3">
    <source>
        <dbReference type="ARBA" id="ARBA00022692"/>
    </source>
</evidence>
<dbReference type="PANTHER" id="PTHR24221:SF654">
    <property type="entry name" value="ATP-BINDING CASSETTE SUB-FAMILY B MEMBER 6"/>
    <property type="match status" value="1"/>
</dbReference>
<comment type="subcellular location">
    <subcellularLocation>
        <location evidence="1">Cell membrane</location>
        <topology evidence="1">Multi-pass membrane protein</topology>
    </subcellularLocation>
</comment>
<dbReference type="PANTHER" id="PTHR24221">
    <property type="entry name" value="ATP-BINDING CASSETTE SUB-FAMILY B"/>
    <property type="match status" value="1"/>
</dbReference>
<dbReference type="InterPro" id="IPR036640">
    <property type="entry name" value="ABC1_TM_sf"/>
</dbReference>
<keyword evidence="4" id="KW-0547">Nucleotide-binding</keyword>
<dbReference type="GO" id="GO:0140359">
    <property type="term" value="F:ABC-type transporter activity"/>
    <property type="evidence" value="ECO:0007669"/>
    <property type="project" value="InterPro"/>
</dbReference>
<evidence type="ECO:0000256" key="1">
    <source>
        <dbReference type="ARBA" id="ARBA00004651"/>
    </source>
</evidence>
<organism evidence="11 12">
    <name type="scientific">Oxalobacter vibrioformis</name>
    <dbReference type="NCBI Taxonomy" id="933080"/>
    <lineage>
        <taxon>Bacteria</taxon>
        <taxon>Pseudomonadati</taxon>
        <taxon>Pseudomonadota</taxon>
        <taxon>Betaproteobacteria</taxon>
        <taxon>Burkholderiales</taxon>
        <taxon>Oxalobacteraceae</taxon>
        <taxon>Oxalobacter</taxon>
    </lineage>
</organism>
<evidence type="ECO:0000256" key="8">
    <source>
        <dbReference type="SAM" id="Phobius"/>
    </source>
</evidence>
<keyword evidence="12" id="KW-1185">Reference proteome</keyword>
<dbReference type="InterPro" id="IPR027417">
    <property type="entry name" value="P-loop_NTPase"/>
</dbReference>
<dbReference type="InterPro" id="IPR011527">
    <property type="entry name" value="ABC1_TM_dom"/>
</dbReference>
<dbReference type="InterPro" id="IPR003593">
    <property type="entry name" value="AAA+_ATPase"/>
</dbReference>
<evidence type="ECO:0000313" key="12">
    <source>
        <dbReference type="Proteomes" id="UP001156215"/>
    </source>
</evidence>
<reference evidence="11" key="1">
    <citation type="journal article" date="2022" name="Front. Microbiol.">
        <title>New perspectives on an old grouping: The genomic and phenotypic variability of Oxalobacter formigenes and the implications for calcium oxalate stone prevention.</title>
        <authorList>
            <person name="Chmiel J.A."/>
            <person name="Carr C."/>
            <person name="Stuivenberg G.A."/>
            <person name="Venema R."/>
            <person name="Chanyi R.M."/>
            <person name="Al K.F."/>
            <person name="Giguere D."/>
            <person name="Say H."/>
            <person name="Akouris P.P."/>
            <person name="Dominguez Romero S.A."/>
            <person name="Kwong A."/>
            <person name="Tai V."/>
            <person name="Koval S.F."/>
            <person name="Razvi H."/>
            <person name="Bjazevic J."/>
            <person name="Burton J.P."/>
        </authorList>
    </citation>
    <scope>NUCLEOTIDE SEQUENCE</scope>
    <source>
        <strain evidence="11">WoOx3</strain>
    </source>
</reference>
<dbReference type="SUPFAM" id="SSF90123">
    <property type="entry name" value="ABC transporter transmembrane region"/>
    <property type="match status" value="1"/>
</dbReference>
<dbReference type="SMART" id="SM00382">
    <property type="entry name" value="AAA"/>
    <property type="match status" value="1"/>
</dbReference>
<dbReference type="PROSITE" id="PS50929">
    <property type="entry name" value="ABC_TM1F"/>
    <property type="match status" value="1"/>
</dbReference>
<keyword evidence="7 8" id="KW-0472">Membrane</keyword>
<dbReference type="InterPro" id="IPR003439">
    <property type="entry name" value="ABC_transporter-like_ATP-bd"/>
</dbReference>
<feature type="transmembrane region" description="Helical" evidence="8">
    <location>
        <begin position="149"/>
        <end position="176"/>
    </location>
</feature>
<keyword evidence="2" id="KW-1003">Cell membrane</keyword>